<evidence type="ECO:0000313" key="3">
    <source>
        <dbReference type="Proteomes" id="UP001610334"/>
    </source>
</evidence>
<sequence length="379" mass="41215">MRTIVWDSDEGELEPWELSSIRSNSADIHVFPAEHTISLPVVMGIVITTAFNTHEAELDPSESLPMPPKTLDDNNAHDEYTWSLSATPMSYYPSDTNTPTTSSLSHPDSSSSMSLDELSTFTETTGSEMTIHPSSDLNMEDILQIRTISSDESHNCSYEPSGNGSALQNTASYNIPALPESYEDFMTMVASFADSSRYCSPEPSGNDSSCEQTTCYHSLILPESDTSLEDLMNITLLSSVANSSNNMSSEMTPCAIESDDVMRDLHVQPASTFDFKVGEITKEFMCYASDSRKGAAIFEFEGGGASGVAVKVCDLFDSATKELLANIDLSDANNLIKKLPIITENSFGLLCCYSNRGESNCSLCWVIEGVIGQSSQARP</sequence>
<accession>A0ABR4HBA6</accession>
<gene>
    <name evidence="2" type="ORF">BJX63DRAFT_432443</name>
</gene>
<comment type="caution">
    <text evidence="2">The sequence shown here is derived from an EMBL/GenBank/DDBJ whole genome shotgun (WGS) entry which is preliminary data.</text>
</comment>
<dbReference type="Proteomes" id="UP001610334">
    <property type="component" value="Unassembled WGS sequence"/>
</dbReference>
<feature type="compositionally biased region" description="Low complexity" evidence="1">
    <location>
        <begin position="98"/>
        <end position="116"/>
    </location>
</feature>
<keyword evidence="3" id="KW-1185">Reference proteome</keyword>
<feature type="region of interest" description="Disordered" evidence="1">
    <location>
        <begin position="57"/>
        <end position="76"/>
    </location>
</feature>
<proteinExistence type="predicted"/>
<evidence type="ECO:0000313" key="2">
    <source>
        <dbReference type="EMBL" id="KAL2812746.1"/>
    </source>
</evidence>
<feature type="region of interest" description="Disordered" evidence="1">
    <location>
        <begin position="91"/>
        <end position="116"/>
    </location>
</feature>
<name>A0ABR4HBA6_9EURO</name>
<dbReference type="EMBL" id="JBFXLT010000045">
    <property type="protein sequence ID" value="KAL2812746.1"/>
    <property type="molecule type" value="Genomic_DNA"/>
</dbReference>
<protein>
    <submittedName>
        <fullName evidence="2">Uncharacterized protein</fullName>
    </submittedName>
</protein>
<organism evidence="2 3">
    <name type="scientific">Aspergillus granulosus</name>
    <dbReference type="NCBI Taxonomy" id="176169"/>
    <lineage>
        <taxon>Eukaryota</taxon>
        <taxon>Fungi</taxon>
        <taxon>Dikarya</taxon>
        <taxon>Ascomycota</taxon>
        <taxon>Pezizomycotina</taxon>
        <taxon>Eurotiomycetes</taxon>
        <taxon>Eurotiomycetidae</taxon>
        <taxon>Eurotiales</taxon>
        <taxon>Aspergillaceae</taxon>
        <taxon>Aspergillus</taxon>
        <taxon>Aspergillus subgen. Nidulantes</taxon>
    </lineage>
</organism>
<evidence type="ECO:0000256" key="1">
    <source>
        <dbReference type="SAM" id="MobiDB-lite"/>
    </source>
</evidence>
<reference evidence="2 3" key="1">
    <citation type="submission" date="2024-07" db="EMBL/GenBank/DDBJ databases">
        <title>Section-level genome sequencing and comparative genomics of Aspergillus sections Usti and Cavernicolus.</title>
        <authorList>
            <consortium name="Lawrence Berkeley National Laboratory"/>
            <person name="Nybo J.L."/>
            <person name="Vesth T.C."/>
            <person name="Theobald S."/>
            <person name="Frisvad J.C."/>
            <person name="Larsen T.O."/>
            <person name="Kjaerboelling I."/>
            <person name="Rothschild-Mancinelli K."/>
            <person name="Lyhne E.K."/>
            <person name="Kogle M.E."/>
            <person name="Barry K."/>
            <person name="Clum A."/>
            <person name="Na H."/>
            <person name="Ledsgaard L."/>
            <person name="Lin J."/>
            <person name="Lipzen A."/>
            <person name="Kuo A."/>
            <person name="Riley R."/>
            <person name="Mondo S."/>
            <person name="Labutti K."/>
            <person name="Haridas S."/>
            <person name="Pangalinan J."/>
            <person name="Salamov A.A."/>
            <person name="Simmons B.A."/>
            <person name="Magnuson J.K."/>
            <person name="Chen J."/>
            <person name="Drula E."/>
            <person name="Henrissat B."/>
            <person name="Wiebenga A."/>
            <person name="Lubbers R.J."/>
            <person name="Gomes A.C."/>
            <person name="Makela M.R."/>
            <person name="Stajich J."/>
            <person name="Grigoriev I.V."/>
            <person name="Mortensen U.H."/>
            <person name="De Vries R.P."/>
            <person name="Baker S.E."/>
            <person name="Andersen M.R."/>
        </authorList>
    </citation>
    <scope>NUCLEOTIDE SEQUENCE [LARGE SCALE GENOMIC DNA]</scope>
    <source>
        <strain evidence="2 3">CBS 588.65</strain>
    </source>
</reference>